<keyword evidence="3 7" id="KW-0223">Dioxygenase</keyword>
<dbReference type="SUPFAM" id="SSF51197">
    <property type="entry name" value="Clavaminate synthase-like"/>
    <property type="match status" value="1"/>
</dbReference>
<gene>
    <name evidence="7" type="ORF">G8770_10705</name>
</gene>
<keyword evidence="2" id="KW-0479">Metal-binding</keyword>
<dbReference type="Proteomes" id="UP000787472">
    <property type="component" value="Unassembled WGS sequence"/>
</dbReference>
<dbReference type="Gene3D" id="3.60.130.10">
    <property type="entry name" value="Clavaminate synthase-like"/>
    <property type="match status" value="1"/>
</dbReference>
<dbReference type="InterPro" id="IPR003819">
    <property type="entry name" value="TauD/TfdA-like"/>
</dbReference>
<dbReference type="InterPro" id="IPR042098">
    <property type="entry name" value="TauD-like_sf"/>
</dbReference>
<comment type="similarity">
    <text evidence="1">Belongs to the TfdA dioxygenase family.</text>
</comment>
<evidence type="ECO:0000313" key="7">
    <source>
        <dbReference type="EMBL" id="NHO66013.1"/>
    </source>
</evidence>
<dbReference type="Pfam" id="PF02668">
    <property type="entry name" value="TauD"/>
    <property type="match status" value="1"/>
</dbReference>
<dbReference type="RefSeq" id="WP_167186017.1">
    <property type="nucleotide sequence ID" value="NZ_JAAONZ010000006.1"/>
</dbReference>
<dbReference type="PANTHER" id="PTHR43779:SF3">
    <property type="entry name" value="(3R)-3-[(CARBOXYMETHYL)AMINO]FATTY ACID OXYGENASE_DECARBOXYLASE"/>
    <property type="match status" value="1"/>
</dbReference>
<keyword evidence="5" id="KW-0408">Iron</keyword>
<evidence type="ECO:0000256" key="4">
    <source>
        <dbReference type="ARBA" id="ARBA00023002"/>
    </source>
</evidence>
<dbReference type="GO" id="GO:0046872">
    <property type="term" value="F:metal ion binding"/>
    <property type="evidence" value="ECO:0007669"/>
    <property type="project" value="UniProtKB-KW"/>
</dbReference>
<dbReference type="InterPro" id="IPR051178">
    <property type="entry name" value="TfdA_dioxygenase"/>
</dbReference>
<keyword evidence="8" id="KW-1185">Reference proteome</keyword>
<evidence type="ECO:0000256" key="3">
    <source>
        <dbReference type="ARBA" id="ARBA00022964"/>
    </source>
</evidence>
<evidence type="ECO:0000256" key="5">
    <source>
        <dbReference type="ARBA" id="ARBA00023004"/>
    </source>
</evidence>
<dbReference type="AlphaFoldDB" id="A0A9E5JUW0"/>
<dbReference type="EMBL" id="JAAONZ010000006">
    <property type="protein sequence ID" value="NHO66013.1"/>
    <property type="molecule type" value="Genomic_DNA"/>
</dbReference>
<protein>
    <submittedName>
        <fullName evidence="7">TauD/TfdA family dioxygenase</fullName>
    </submittedName>
</protein>
<proteinExistence type="inferred from homology"/>
<evidence type="ECO:0000313" key="8">
    <source>
        <dbReference type="Proteomes" id="UP000787472"/>
    </source>
</evidence>
<accession>A0A9E5JUW0</accession>
<evidence type="ECO:0000256" key="1">
    <source>
        <dbReference type="ARBA" id="ARBA00005896"/>
    </source>
</evidence>
<name>A0A9E5JUW0_9GAMM</name>
<comment type="caution">
    <text evidence="7">The sequence shown here is derived from an EMBL/GenBank/DDBJ whole genome shotgun (WGS) entry which is preliminary data.</text>
</comment>
<organism evidence="7 8">
    <name type="scientific">Pseudomaricurvus hydrocarbonicus</name>
    <dbReference type="NCBI Taxonomy" id="1470433"/>
    <lineage>
        <taxon>Bacteria</taxon>
        <taxon>Pseudomonadati</taxon>
        <taxon>Pseudomonadota</taxon>
        <taxon>Gammaproteobacteria</taxon>
        <taxon>Cellvibrionales</taxon>
        <taxon>Cellvibrionaceae</taxon>
        <taxon>Pseudomaricurvus</taxon>
    </lineage>
</organism>
<dbReference type="PANTHER" id="PTHR43779">
    <property type="entry name" value="DIOXYGENASE RV0097-RELATED"/>
    <property type="match status" value="1"/>
</dbReference>
<keyword evidence="4" id="KW-0560">Oxidoreductase</keyword>
<dbReference type="GO" id="GO:0016706">
    <property type="term" value="F:2-oxoglutarate-dependent dioxygenase activity"/>
    <property type="evidence" value="ECO:0007669"/>
    <property type="project" value="UniProtKB-ARBA"/>
</dbReference>
<feature type="domain" description="TauD/TfdA-like" evidence="6">
    <location>
        <begin position="6"/>
        <end position="274"/>
    </location>
</feature>
<sequence>MVNVSVEPISPQLGARVYVSADQLLVEGVPEQCLALLNTHGVLVFPAIGVSDQLQVEFSNRLGQMKASKIYTNGDDSGDSLGIYPVTLDPGRAKYIDYIVSNEHWHMDGTTYAVPPKATNLKCEVPASSGGDTEFANLFAAYEQLPDEKKAQLQGLRVVHGAAAANLRSFKNPSIVDLERWMRDGPATEQPLVWQQADGRCALVVGSTADHIVGMDLDAGRALLQELLDWCTQPQFCYRHQWQKGDMVIWNNPGLLHRAHHYTLDSGRLMHRTTINGSEALA</sequence>
<reference evidence="7" key="1">
    <citation type="submission" date="2020-03" db="EMBL/GenBank/DDBJ databases">
        <authorList>
            <person name="Guo F."/>
        </authorList>
    </citation>
    <scope>NUCLEOTIDE SEQUENCE</scope>
    <source>
        <strain evidence="7">JCM 30134</strain>
    </source>
</reference>
<evidence type="ECO:0000259" key="6">
    <source>
        <dbReference type="Pfam" id="PF02668"/>
    </source>
</evidence>
<evidence type="ECO:0000256" key="2">
    <source>
        <dbReference type="ARBA" id="ARBA00022723"/>
    </source>
</evidence>